<comment type="caution">
    <text evidence="1">The sequence shown here is derived from an EMBL/GenBank/DDBJ whole genome shotgun (WGS) entry which is preliminary data.</text>
</comment>
<sequence length="94" mass="10558">MMYRYWAAIINHRGDGPDAQLGGGPRPDDPCQVTAEMDFGDTDSDNKRNAFSKGLLHSQRKLANKNTWKIQQKTYSGMDSCSASLRRTRPPILT</sequence>
<dbReference type="Proteomes" id="UP001152622">
    <property type="component" value="Chromosome 18"/>
</dbReference>
<keyword evidence="2" id="KW-1185">Reference proteome</keyword>
<dbReference type="AlphaFoldDB" id="A0A9Q1IF98"/>
<organism evidence="1 2">
    <name type="scientific">Synaphobranchus kaupii</name>
    <name type="common">Kaup's arrowtooth eel</name>
    <dbReference type="NCBI Taxonomy" id="118154"/>
    <lineage>
        <taxon>Eukaryota</taxon>
        <taxon>Metazoa</taxon>
        <taxon>Chordata</taxon>
        <taxon>Craniata</taxon>
        <taxon>Vertebrata</taxon>
        <taxon>Euteleostomi</taxon>
        <taxon>Actinopterygii</taxon>
        <taxon>Neopterygii</taxon>
        <taxon>Teleostei</taxon>
        <taxon>Anguilliformes</taxon>
        <taxon>Synaphobranchidae</taxon>
        <taxon>Synaphobranchus</taxon>
    </lineage>
</organism>
<protein>
    <submittedName>
        <fullName evidence="1">Uncharacterized protein</fullName>
    </submittedName>
</protein>
<dbReference type="EMBL" id="JAINUF010000018">
    <property type="protein sequence ID" value="KAJ8338415.1"/>
    <property type="molecule type" value="Genomic_DNA"/>
</dbReference>
<reference evidence="1" key="1">
    <citation type="journal article" date="2023" name="Science">
        <title>Genome structures resolve the early diversification of teleost fishes.</title>
        <authorList>
            <person name="Parey E."/>
            <person name="Louis A."/>
            <person name="Montfort J."/>
            <person name="Bouchez O."/>
            <person name="Roques C."/>
            <person name="Iampietro C."/>
            <person name="Lluch J."/>
            <person name="Castinel A."/>
            <person name="Donnadieu C."/>
            <person name="Desvignes T."/>
            <person name="Floi Bucao C."/>
            <person name="Jouanno E."/>
            <person name="Wen M."/>
            <person name="Mejri S."/>
            <person name="Dirks R."/>
            <person name="Jansen H."/>
            <person name="Henkel C."/>
            <person name="Chen W.J."/>
            <person name="Zahm M."/>
            <person name="Cabau C."/>
            <person name="Klopp C."/>
            <person name="Thompson A.W."/>
            <person name="Robinson-Rechavi M."/>
            <person name="Braasch I."/>
            <person name="Lecointre G."/>
            <person name="Bobe J."/>
            <person name="Postlethwait J.H."/>
            <person name="Berthelot C."/>
            <person name="Roest Crollius H."/>
            <person name="Guiguen Y."/>
        </authorList>
    </citation>
    <scope>NUCLEOTIDE SEQUENCE</scope>
    <source>
        <strain evidence="1">WJC10195</strain>
    </source>
</reference>
<name>A0A9Q1IF98_SYNKA</name>
<accession>A0A9Q1IF98</accession>
<gene>
    <name evidence="1" type="ORF">SKAU_G00373810</name>
</gene>
<evidence type="ECO:0000313" key="1">
    <source>
        <dbReference type="EMBL" id="KAJ8338415.1"/>
    </source>
</evidence>
<proteinExistence type="predicted"/>
<evidence type="ECO:0000313" key="2">
    <source>
        <dbReference type="Proteomes" id="UP001152622"/>
    </source>
</evidence>